<dbReference type="RefSeq" id="XP_001325752.1">
    <property type="nucleotide sequence ID" value="XM_001325717.1"/>
</dbReference>
<dbReference type="VEuPathDB" id="TrichDB:TVAG_343580"/>
<keyword evidence="2" id="KW-1185">Reference proteome</keyword>
<dbReference type="EMBL" id="DS113284">
    <property type="protein sequence ID" value="EAY13529.1"/>
    <property type="molecule type" value="Genomic_DNA"/>
</dbReference>
<proteinExistence type="predicted"/>
<name>A2E1G2_TRIV3</name>
<dbReference type="Proteomes" id="UP000001542">
    <property type="component" value="Unassembled WGS sequence"/>
</dbReference>
<evidence type="ECO:0000313" key="1">
    <source>
        <dbReference type="EMBL" id="EAY13529.1"/>
    </source>
</evidence>
<dbReference type="KEGG" id="tva:4771508"/>
<evidence type="ECO:0000313" key="2">
    <source>
        <dbReference type="Proteomes" id="UP000001542"/>
    </source>
</evidence>
<reference evidence="1" key="2">
    <citation type="journal article" date="2007" name="Science">
        <title>Draft genome sequence of the sexually transmitted pathogen Trichomonas vaginalis.</title>
        <authorList>
            <person name="Carlton J.M."/>
            <person name="Hirt R.P."/>
            <person name="Silva J.C."/>
            <person name="Delcher A.L."/>
            <person name="Schatz M."/>
            <person name="Zhao Q."/>
            <person name="Wortman J.R."/>
            <person name="Bidwell S.L."/>
            <person name="Alsmark U.C.M."/>
            <person name="Besteiro S."/>
            <person name="Sicheritz-Ponten T."/>
            <person name="Noel C.J."/>
            <person name="Dacks J.B."/>
            <person name="Foster P.G."/>
            <person name="Simillion C."/>
            <person name="Van de Peer Y."/>
            <person name="Miranda-Saavedra D."/>
            <person name="Barton G.J."/>
            <person name="Westrop G.D."/>
            <person name="Mueller S."/>
            <person name="Dessi D."/>
            <person name="Fiori P.L."/>
            <person name="Ren Q."/>
            <person name="Paulsen I."/>
            <person name="Zhang H."/>
            <person name="Bastida-Corcuera F.D."/>
            <person name="Simoes-Barbosa A."/>
            <person name="Brown M.T."/>
            <person name="Hayes R.D."/>
            <person name="Mukherjee M."/>
            <person name="Okumura C.Y."/>
            <person name="Schneider R."/>
            <person name="Smith A.J."/>
            <person name="Vanacova S."/>
            <person name="Villalvazo M."/>
            <person name="Haas B.J."/>
            <person name="Pertea M."/>
            <person name="Feldblyum T.V."/>
            <person name="Utterback T.R."/>
            <person name="Shu C.L."/>
            <person name="Osoegawa K."/>
            <person name="de Jong P.J."/>
            <person name="Hrdy I."/>
            <person name="Horvathova L."/>
            <person name="Zubacova Z."/>
            <person name="Dolezal P."/>
            <person name="Malik S.B."/>
            <person name="Logsdon J.M. Jr."/>
            <person name="Henze K."/>
            <person name="Gupta A."/>
            <person name="Wang C.C."/>
            <person name="Dunne R.L."/>
            <person name="Upcroft J.A."/>
            <person name="Upcroft P."/>
            <person name="White O."/>
            <person name="Salzberg S.L."/>
            <person name="Tang P."/>
            <person name="Chiu C.-H."/>
            <person name="Lee Y.-S."/>
            <person name="Embley T.M."/>
            <person name="Coombs G.H."/>
            <person name="Mottram J.C."/>
            <person name="Tachezy J."/>
            <person name="Fraser-Liggett C.M."/>
            <person name="Johnson P.J."/>
        </authorList>
    </citation>
    <scope>NUCLEOTIDE SEQUENCE [LARGE SCALE GENOMIC DNA]</scope>
    <source>
        <strain evidence="1">G3</strain>
    </source>
</reference>
<protein>
    <submittedName>
        <fullName evidence="1">Uncharacterized protein</fullName>
    </submittedName>
</protein>
<dbReference type="AlphaFoldDB" id="A2E1G2"/>
<sequence>MIEDIAIHMLGDMAAKMLLKLRKDNGAVFIDRLPIMRKSESIPMINKIDSDIIGDSIDRFDQYDRSSSTEDTTTEDGYESI</sequence>
<reference evidence="1" key="1">
    <citation type="submission" date="2006-10" db="EMBL/GenBank/DDBJ databases">
        <authorList>
            <person name="Amadeo P."/>
            <person name="Zhao Q."/>
            <person name="Wortman J."/>
            <person name="Fraser-Liggett C."/>
            <person name="Carlton J."/>
        </authorList>
    </citation>
    <scope>NUCLEOTIDE SEQUENCE</scope>
    <source>
        <strain evidence="1">G3</strain>
    </source>
</reference>
<dbReference type="VEuPathDB" id="TrichDB:TVAGG3_0319860"/>
<dbReference type="InParanoid" id="A2E1G2"/>
<accession>A2E1G2</accession>
<organism evidence="1 2">
    <name type="scientific">Trichomonas vaginalis (strain ATCC PRA-98 / G3)</name>
    <dbReference type="NCBI Taxonomy" id="412133"/>
    <lineage>
        <taxon>Eukaryota</taxon>
        <taxon>Metamonada</taxon>
        <taxon>Parabasalia</taxon>
        <taxon>Trichomonadida</taxon>
        <taxon>Trichomonadidae</taxon>
        <taxon>Trichomonas</taxon>
    </lineage>
</organism>
<gene>
    <name evidence="1" type="ORF">TVAG_343580</name>
</gene>